<evidence type="ECO:0000313" key="11">
    <source>
        <dbReference type="EMBL" id="ALO14682.1"/>
    </source>
</evidence>
<name>A0A0S2HX89_9BACT</name>
<dbReference type="PANTHER" id="PTHR33908">
    <property type="entry name" value="MANNOSYLTRANSFERASE YKCB-RELATED"/>
    <property type="match status" value="1"/>
</dbReference>
<keyword evidence="4 11" id="KW-0328">Glycosyltransferase</keyword>
<feature type="transmembrane region" description="Helical" evidence="10">
    <location>
        <begin position="268"/>
        <end position="292"/>
    </location>
</feature>
<dbReference type="GO" id="GO:0009103">
    <property type="term" value="P:lipopolysaccharide biosynthetic process"/>
    <property type="evidence" value="ECO:0007669"/>
    <property type="project" value="UniProtKB-ARBA"/>
</dbReference>
<feature type="transmembrane region" description="Helical" evidence="10">
    <location>
        <begin position="299"/>
        <end position="317"/>
    </location>
</feature>
<evidence type="ECO:0000256" key="6">
    <source>
        <dbReference type="ARBA" id="ARBA00022692"/>
    </source>
</evidence>
<evidence type="ECO:0000256" key="2">
    <source>
        <dbReference type="ARBA" id="ARBA00004651"/>
    </source>
</evidence>
<proteinExistence type="predicted"/>
<keyword evidence="7" id="KW-0256">Endoplasmic reticulum</keyword>
<evidence type="ECO:0000256" key="4">
    <source>
        <dbReference type="ARBA" id="ARBA00022676"/>
    </source>
</evidence>
<evidence type="ECO:0000256" key="1">
    <source>
        <dbReference type="ARBA" id="ARBA00004586"/>
    </source>
</evidence>
<evidence type="ECO:0000313" key="12">
    <source>
        <dbReference type="Proteomes" id="UP000064893"/>
    </source>
</evidence>
<feature type="transmembrane region" description="Helical" evidence="10">
    <location>
        <begin position="220"/>
        <end position="242"/>
    </location>
</feature>
<dbReference type="Proteomes" id="UP000064893">
    <property type="component" value="Chromosome"/>
</dbReference>
<evidence type="ECO:0000256" key="8">
    <source>
        <dbReference type="ARBA" id="ARBA00022989"/>
    </source>
</evidence>
<feature type="transmembrane region" description="Helical" evidence="10">
    <location>
        <begin position="323"/>
        <end position="342"/>
    </location>
</feature>
<evidence type="ECO:0000256" key="5">
    <source>
        <dbReference type="ARBA" id="ARBA00022679"/>
    </source>
</evidence>
<keyword evidence="9 10" id="KW-0472">Membrane</keyword>
<keyword evidence="12" id="KW-1185">Reference proteome</keyword>
<evidence type="ECO:0000256" key="3">
    <source>
        <dbReference type="ARBA" id="ARBA00022475"/>
    </source>
</evidence>
<feature type="transmembrane region" description="Helical" evidence="10">
    <location>
        <begin position="76"/>
        <end position="95"/>
    </location>
</feature>
<comment type="subcellular location">
    <subcellularLocation>
        <location evidence="2">Cell membrane</location>
        <topology evidence="2">Multi-pass membrane protein</topology>
    </subcellularLocation>
    <subcellularLocation>
        <location evidence="1">Endoplasmic reticulum membrane</location>
    </subcellularLocation>
</comment>
<keyword evidence="3" id="KW-1003">Cell membrane</keyword>
<feature type="transmembrane region" description="Helical" evidence="10">
    <location>
        <begin position="354"/>
        <end position="377"/>
    </location>
</feature>
<dbReference type="KEGG" id="blq:L21SP5_01015"/>
<dbReference type="GO" id="GO:0016763">
    <property type="term" value="F:pentosyltransferase activity"/>
    <property type="evidence" value="ECO:0007669"/>
    <property type="project" value="TreeGrafter"/>
</dbReference>
<dbReference type="Pfam" id="PF03901">
    <property type="entry name" value="Glyco_transf_22"/>
    <property type="match status" value="1"/>
</dbReference>
<feature type="transmembrane region" description="Helical" evidence="10">
    <location>
        <begin position="153"/>
        <end position="170"/>
    </location>
</feature>
<dbReference type="EMBL" id="CP013118">
    <property type="protein sequence ID" value="ALO14682.1"/>
    <property type="molecule type" value="Genomic_DNA"/>
</dbReference>
<dbReference type="STRING" id="1307839.L21SP5_01015"/>
<evidence type="ECO:0000256" key="7">
    <source>
        <dbReference type="ARBA" id="ARBA00022824"/>
    </source>
</evidence>
<dbReference type="OrthoDB" id="1465857at2"/>
<reference evidence="11 12" key="1">
    <citation type="submission" date="2015-11" db="EMBL/GenBank/DDBJ databases">
        <title>Description and complete genome sequence of a novel strain predominating in hypersaline microbial mats and representing a new family of the Bacteriodetes phylum.</title>
        <authorList>
            <person name="Spring S."/>
            <person name="Bunk B."/>
            <person name="Sproer C."/>
            <person name="Klenk H.-P."/>
        </authorList>
    </citation>
    <scope>NUCLEOTIDE SEQUENCE [LARGE SCALE GENOMIC DNA]</scope>
    <source>
        <strain evidence="11 12">L21-Spi-D4</strain>
    </source>
</reference>
<evidence type="ECO:0000256" key="9">
    <source>
        <dbReference type="ARBA" id="ARBA00023136"/>
    </source>
</evidence>
<protein>
    <submittedName>
        <fullName evidence="11">Alg9-like mannosyltransferase family protein</fullName>
    </submittedName>
</protein>
<organism evidence="11 12">
    <name type="scientific">Salinivirga cyanobacteriivorans</name>
    <dbReference type="NCBI Taxonomy" id="1307839"/>
    <lineage>
        <taxon>Bacteria</taxon>
        <taxon>Pseudomonadati</taxon>
        <taxon>Bacteroidota</taxon>
        <taxon>Bacteroidia</taxon>
        <taxon>Bacteroidales</taxon>
        <taxon>Salinivirgaceae</taxon>
        <taxon>Salinivirga</taxon>
    </lineage>
</organism>
<feature type="transmembrane region" description="Helical" evidence="10">
    <location>
        <begin position="102"/>
        <end position="120"/>
    </location>
</feature>
<dbReference type="PANTHER" id="PTHR33908:SF11">
    <property type="entry name" value="MEMBRANE PROTEIN"/>
    <property type="match status" value="1"/>
</dbReference>
<keyword evidence="8 10" id="KW-1133">Transmembrane helix</keyword>
<dbReference type="AlphaFoldDB" id="A0A0S2HX89"/>
<dbReference type="InterPro" id="IPR005599">
    <property type="entry name" value="GPI_mannosylTrfase"/>
</dbReference>
<accession>A0A0S2HX89</accession>
<evidence type="ECO:0000256" key="10">
    <source>
        <dbReference type="SAM" id="Phobius"/>
    </source>
</evidence>
<dbReference type="GO" id="GO:0005886">
    <property type="term" value="C:plasma membrane"/>
    <property type="evidence" value="ECO:0007669"/>
    <property type="project" value="UniProtKB-SubCell"/>
</dbReference>
<dbReference type="RefSeq" id="WP_057952203.1">
    <property type="nucleotide sequence ID" value="NZ_CP013118.1"/>
</dbReference>
<keyword evidence="6 10" id="KW-0812">Transmembrane</keyword>
<gene>
    <name evidence="11" type="ORF">L21SP5_01015</name>
</gene>
<feature type="transmembrane region" description="Helical" evidence="10">
    <location>
        <begin position="182"/>
        <end position="208"/>
    </location>
</feature>
<sequence length="523" mass="61475">MRSFTSIWSSKPLRVILLIALAFRLLAVVFSQGYAVHDDHFMVIETAQAWIDGTTYQNWLPSHDDEFTTGPIGNSFTYVGLHYLLFSGFEAIGIMNATSKMLIIRLLHALFSLLVVNYAYRITHLVSNKDMARYVGLLIATFWILPFVSVHNLAEFFAVPFLMLAIWFMLRPQYRDKPLKWAFFSGLVLGIAFSIWFFIFIFIVGYFIVLATRKRYKVMLVAFLGLMLSAGLLQGVVDYYIWQQPFAEFTTFLSKLEIPFTKPNRTIFSMYVVMLLIVMIPPISVFWLMGWFRSARMNLLLFLPAFLMFLYFSFSIQQHERNIMAVFPFIVIAGVIGWNQILQKSVFWNNHPGLYRSMVIFFWVINFAMILPVSTMYSKRSPVESMLFLQKHKNEISDILIEDSNRESVKSMPLFYMEKWINMYKLPDYKEYAESIELEQRSNYEFVLSTPRYFMNDTARIPDYVLFVGQKRLDERIQRLKPYIPDLIYQKTIKPGLLDQLLYKLNPKHNVNQSIYIYEVQQG</sequence>
<feature type="transmembrane region" description="Helical" evidence="10">
    <location>
        <begin position="132"/>
        <end position="148"/>
    </location>
</feature>
<dbReference type="InterPro" id="IPR050297">
    <property type="entry name" value="LipidA_mod_glycosyltrf_83"/>
</dbReference>
<keyword evidence="5 11" id="KW-0808">Transferase</keyword>